<dbReference type="PROSITE" id="PS51819">
    <property type="entry name" value="VOC"/>
    <property type="match status" value="1"/>
</dbReference>
<reference evidence="3" key="1">
    <citation type="journal article" date="2019" name="Int. J. Syst. Evol. Microbiol.">
        <title>The Global Catalogue of Microorganisms (GCM) 10K type strain sequencing project: providing services to taxonomists for standard genome sequencing and annotation.</title>
        <authorList>
            <consortium name="The Broad Institute Genomics Platform"/>
            <consortium name="The Broad Institute Genome Sequencing Center for Infectious Disease"/>
            <person name="Wu L."/>
            <person name="Ma J."/>
        </authorList>
    </citation>
    <scope>NUCLEOTIDE SEQUENCE [LARGE SCALE GENOMIC DNA]</scope>
    <source>
        <strain evidence="3">NBRC 103166</strain>
    </source>
</reference>
<dbReference type="PANTHER" id="PTHR21366">
    <property type="entry name" value="GLYOXALASE FAMILY PROTEIN"/>
    <property type="match status" value="1"/>
</dbReference>
<protein>
    <submittedName>
        <fullName evidence="2">Glyoxalase</fullName>
    </submittedName>
</protein>
<dbReference type="InterPro" id="IPR004360">
    <property type="entry name" value="Glyas_Fos-R_dOase_dom"/>
</dbReference>
<organism evidence="2 3">
    <name type="scientific">Psychromonas marina</name>
    <dbReference type="NCBI Taxonomy" id="88364"/>
    <lineage>
        <taxon>Bacteria</taxon>
        <taxon>Pseudomonadati</taxon>
        <taxon>Pseudomonadota</taxon>
        <taxon>Gammaproteobacteria</taxon>
        <taxon>Alteromonadales</taxon>
        <taxon>Psychromonadaceae</taxon>
        <taxon>Psychromonas</taxon>
    </lineage>
</organism>
<dbReference type="Pfam" id="PF00903">
    <property type="entry name" value="Glyoxalase"/>
    <property type="match status" value="1"/>
</dbReference>
<dbReference type="Gene3D" id="3.10.180.10">
    <property type="entry name" value="2,3-Dihydroxybiphenyl 1,2-Dioxygenase, domain 1"/>
    <property type="match status" value="1"/>
</dbReference>
<comment type="caution">
    <text evidence="2">The sequence shown here is derived from an EMBL/GenBank/DDBJ whole genome shotgun (WGS) entry which is preliminary data.</text>
</comment>
<dbReference type="Proteomes" id="UP001157353">
    <property type="component" value="Unassembled WGS sequence"/>
</dbReference>
<evidence type="ECO:0000259" key="1">
    <source>
        <dbReference type="PROSITE" id="PS51819"/>
    </source>
</evidence>
<proteinExistence type="predicted"/>
<gene>
    <name evidence="2" type="ORF">GCM10007916_29320</name>
</gene>
<dbReference type="InterPro" id="IPR029068">
    <property type="entry name" value="Glyas_Bleomycin-R_OHBP_Dase"/>
</dbReference>
<accession>A0ABQ6E3A5</accession>
<evidence type="ECO:0000313" key="2">
    <source>
        <dbReference type="EMBL" id="GLS91862.1"/>
    </source>
</evidence>
<dbReference type="RefSeq" id="WP_284204957.1">
    <property type="nucleotide sequence ID" value="NZ_BSPQ01000016.1"/>
</dbReference>
<sequence>MIRLEHINLVVKDITASLNFYQSVFPEWKVRDSGSAEWSGKPRDWVHFGDDSTFLTLNNNAETVARDLLGHQAGIAHFAFEINNIKALQQRLEAAGFQHRTRGEDNPFRHNIYYIDPDGNEVEFVQYFSDLFEERNSTV</sequence>
<keyword evidence="3" id="KW-1185">Reference proteome</keyword>
<feature type="domain" description="VOC" evidence="1">
    <location>
        <begin position="3"/>
        <end position="127"/>
    </location>
</feature>
<dbReference type="PANTHER" id="PTHR21366:SF22">
    <property type="entry name" value="VOC DOMAIN-CONTAINING PROTEIN"/>
    <property type="match status" value="1"/>
</dbReference>
<name>A0ABQ6E3A5_9GAMM</name>
<evidence type="ECO:0000313" key="3">
    <source>
        <dbReference type="Proteomes" id="UP001157353"/>
    </source>
</evidence>
<dbReference type="InterPro" id="IPR037523">
    <property type="entry name" value="VOC_core"/>
</dbReference>
<dbReference type="SUPFAM" id="SSF54593">
    <property type="entry name" value="Glyoxalase/Bleomycin resistance protein/Dihydroxybiphenyl dioxygenase"/>
    <property type="match status" value="1"/>
</dbReference>
<dbReference type="InterPro" id="IPR050383">
    <property type="entry name" value="GlyoxalaseI/FosfomycinResist"/>
</dbReference>
<dbReference type="EMBL" id="BSPQ01000016">
    <property type="protein sequence ID" value="GLS91862.1"/>
    <property type="molecule type" value="Genomic_DNA"/>
</dbReference>